<evidence type="ECO:0000256" key="6">
    <source>
        <dbReference type="ARBA" id="ARBA00022777"/>
    </source>
</evidence>
<dbReference type="EC" id="2.7.13.3" evidence="2"/>
<dbReference type="InterPro" id="IPR003594">
    <property type="entry name" value="HATPase_dom"/>
</dbReference>
<dbReference type="Pfam" id="PF00512">
    <property type="entry name" value="HisKA"/>
    <property type="match status" value="1"/>
</dbReference>
<feature type="transmembrane region" description="Helical" evidence="9">
    <location>
        <begin position="101"/>
        <end position="119"/>
    </location>
</feature>
<proteinExistence type="predicted"/>
<accession>A0A926S1V4</accession>
<feature type="transmembrane region" description="Helical" evidence="9">
    <location>
        <begin position="68"/>
        <end position="95"/>
    </location>
</feature>
<dbReference type="PANTHER" id="PTHR43065">
    <property type="entry name" value="SENSOR HISTIDINE KINASE"/>
    <property type="match status" value="1"/>
</dbReference>
<feature type="transmembrane region" description="Helical" evidence="9">
    <location>
        <begin position="131"/>
        <end position="152"/>
    </location>
</feature>
<dbReference type="InterPro" id="IPR005467">
    <property type="entry name" value="His_kinase_dom"/>
</dbReference>
<dbReference type="GO" id="GO:0000155">
    <property type="term" value="F:phosphorelay sensor kinase activity"/>
    <property type="evidence" value="ECO:0007669"/>
    <property type="project" value="InterPro"/>
</dbReference>
<evidence type="ECO:0000256" key="9">
    <source>
        <dbReference type="SAM" id="Phobius"/>
    </source>
</evidence>
<dbReference type="AlphaFoldDB" id="A0A926S1V4"/>
<evidence type="ECO:0000259" key="10">
    <source>
        <dbReference type="PROSITE" id="PS50109"/>
    </source>
</evidence>
<dbReference type="InterPro" id="IPR003661">
    <property type="entry name" value="HisK_dim/P_dom"/>
</dbReference>
<feature type="transmembrane region" description="Helical" evidence="9">
    <location>
        <begin position="38"/>
        <end position="56"/>
    </location>
</feature>
<keyword evidence="3" id="KW-0597">Phosphoprotein</keyword>
<dbReference type="RefSeq" id="WP_191158944.1">
    <property type="nucleotide sequence ID" value="NZ_JACXAI010000017.1"/>
</dbReference>
<dbReference type="PANTHER" id="PTHR43065:SF46">
    <property type="entry name" value="C4-DICARBOXYLATE TRANSPORT SENSOR PROTEIN DCTB"/>
    <property type="match status" value="1"/>
</dbReference>
<dbReference type="InterPro" id="IPR004358">
    <property type="entry name" value="Sig_transdc_His_kin-like_C"/>
</dbReference>
<dbReference type="Pfam" id="PF02518">
    <property type="entry name" value="HATPase_c"/>
    <property type="match status" value="1"/>
</dbReference>
<protein>
    <recommendedName>
        <fullName evidence="2">histidine kinase</fullName>
        <ecNumber evidence="2">2.7.13.3</ecNumber>
    </recommendedName>
</protein>
<keyword evidence="6" id="KW-0418">Kinase</keyword>
<evidence type="ECO:0000256" key="2">
    <source>
        <dbReference type="ARBA" id="ARBA00012438"/>
    </source>
</evidence>
<evidence type="ECO:0000256" key="8">
    <source>
        <dbReference type="ARBA" id="ARBA00023012"/>
    </source>
</evidence>
<feature type="transmembrane region" description="Helical" evidence="9">
    <location>
        <begin position="7"/>
        <end position="26"/>
    </location>
</feature>
<sequence length="411" mass="47202">MLESIQSLCLHVVFILFSTLLYQVFFQENHEARKKIGSKFFILTLIILLFTMIQPVSYSDQYKYDFKAIAIILAFLYGGKQVGFAVFTFLLLFGYFTDHRMLVLAGNYTIFCVLLIPISNLFHTYRRRGKMIVISLFFLTIPITRTIYLFLMDDYTQMLFELTSSFIIWATLAAVVFLIENMGEQLEMRQELQKTEKLNVISQLAASVAHEIRNPMTSVRGFMQLLQREPLTREQKRYIDVSIDELDRAQEIINQYLALAKPQTNENEIINFTELIHKTIDIMHSYSVLNNIQITHQIEDSLKIKGSRIEIQQVLINLIKNAIEAIQSEGVIRIMAKMNDNQTITVQVEDNGIGMSIKQINRLGSPYYSTKEKGTGLGLTVCFQIIKQMGGKIKIASEPGKGTCFTITFIT</sequence>
<dbReference type="Gene3D" id="1.10.287.130">
    <property type="match status" value="1"/>
</dbReference>
<name>A0A926S1V4_9BACI</name>
<dbReference type="CDD" id="cd00075">
    <property type="entry name" value="HATPase"/>
    <property type="match status" value="1"/>
</dbReference>
<evidence type="ECO:0000256" key="7">
    <source>
        <dbReference type="ARBA" id="ARBA00022840"/>
    </source>
</evidence>
<comment type="caution">
    <text evidence="11">The sequence shown here is derived from an EMBL/GenBank/DDBJ whole genome shotgun (WGS) entry which is preliminary data.</text>
</comment>
<feature type="transmembrane region" description="Helical" evidence="9">
    <location>
        <begin position="158"/>
        <end position="179"/>
    </location>
</feature>
<keyword evidence="7 11" id="KW-0067">ATP-binding</keyword>
<dbReference type="PROSITE" id="PS50109">
    <property type="entry name" value="HIS_KIN"/>
    <property type="match status" value="1"/>
</dbReference>
<dbReference type="PRINTS" id="PR00344">
    <property type="entry name" value="BCTRLSENSOR"/>
</dbReference>
<dbReference type="SUPFAM" id="SSF55874">
    <property type="entry name" value="ATPase domain of HSP90 chaperone/DNA topoisomerase II/histidine kinase"/>
    <property type="match status" value="1"/>
</dbReference>
<keyword evidence="5" id="KW-0547">Nucleotide-binding</keyword>
<evidence type="ECO:0000256" key="5">
    <source>
        <dbReference type="ARBA" id="ARBA00022741"/>
    </source>
</evidence>
<comment type="catalytic activity">
    <reaction evidence="1">
        <text>ATP + protein L-histidine = ADP + protein N-phospho-L-histidine.</text>
        <dbReference type="EC" id="2.7.13.3"/>
    </reaction>
</comment>
<keyword evidence="9" id="KW-0812">Transmembrane</keyword>
<reference evidence="11" key="1">
    <citation type="submission" date="2020-09" db="EMBL/GenBank/DDBJ databases">
        <title>A novel bacterium of genus Bacillus, isolated from South China Sea.</title>
        <authorList>
            <person name="Huang H."/>
            <person name="Mo K."/>
            <person name="Hu Y."/>
        </authorList>
    </citation>
    <scope>NUCLEOTIDE SEQUENCE</scope>
    <source>
        <strain evidence="11">IB182487</strain>
    </source>
</reference>
<evidence type="ECO:0000256" key="1">
    <source>
        <dbReference type="ARBA" id="ARBA00000085"/>
    </source>
</evidence>
<dbReference type="CDD" id="cd00082">
    <property type="entry name" value="HisKA"/>
    <property type="match status" value="1"/>
</dbReference>
<evidence type="ECO:0000256" key="3">
    <source>
        <dbReference type="ARBA" id="ARBA00022553"/>
    </source>
</evidence>
<dbReference type="GO" id="GO:0005524">
    <property type="term" value="F:ATP binding"/>
    <property type="evidence" value="ECO:0007669"/>
    <property type="project" value="UniProtKB-KW"/>
</dbReference>
<dbReference type="SMART" id="SM00387">
    <property type="entry name" value="HATPase_c"/>
    <property type="match status" value="1"/>
</dbReference>
<dbReference type="Gene3D" id="3.30.565.10">
    <property type="entry name" value="Histidine kinase-like ATPase, C-terminal domain"/>
    <property type="match status" value="1"/>
</dbReference>
<dbReference type="SMART" id="SM00388">
    <property type="entry name" value="HisKA"/>
    <property type="match status" value="1"/>
</dbReference>
<gene>
    <name evidence="11" type="ORF">IC621_14000</name>
</gene>
<organism evidence="11 12">
    <name type="scientific">Metabacillus arenae</name>
    <dbReference type="NCBI Taxonomy" id="2771434"/>
    <lineage>
        <taxon>Bacteria</taxon>
        <taxon>Bacillati</taxon>
        <taxon>Bacillota</taxon>
        <taxon>Bacilli</taxon>
        <taxon>Bacillales</taxon>
        <taxon>Bacillaceae</taxon>
        <taxon>Metabacillus</taxon>
    </lineage>
</organism>
<dbReference type="EMBL" id="JACXAI010000017">
    <property type="protein sequence ID" value="MBD1381349.1"/>
    <property type="molecule type" value="Genomic_DNA"/>
</dbReference>
<dbReference type="SUPFAM" id="SSF47384">
    <property type="entry name" value="Homodimeric domain of signal transducing histidine kinase"/>
    <property type="match status" value="1"/>
</dbReference>
<keyword evidence="4" id="KW-0808">Transferase</keyword>
<keyword evidence="8" id="KW-0902">Two-component regulatory system</keyword>
<evidence type="ECO:0000313" key="11">
    <source>
        <dbReference type="EMBL" id="MBD1381349.1"/>
    </source>
</evidence>
<feature type="domain" description="Histidine kinase" evidence="10">
    <location>
        <begin position="207"/>
        <end position="411"/>
    </location>
</feature>
<keyword evidence="12" id="KW-1185">Reference proteome</keyword>
<evidence type="ECO:0000256" key="4">
    <source>
        <dbReference type="ARBA" id="ARBA00022679"/>
    </source>
</evidence>
<evidence type="ECO:0000313" key="12">
    <source>
        <dbReference type="Proteomes" id="UP000626844"/>
    </source>
</evidence>
<keyword evidence="9" id="KW-1133">Transmembrane helix</keyword>
<keyword evidence="9" id="KW-0472">Membrane</keyword>
<dbReference type="InterPro" id="IPR036890">
    <property type="entry name" value="HATPase_C_sf"/>
</dbReference>
<dbReference type="InterPro" id="IPR036097">
    <property type="entry name" value="HisK_dim/P_sf"/>
</dbReference>
<dbReference type="Proteomes" id="UP000626844">
    <property type="component" value="Unassembled WGS sequence"/>
</dbReference>